<comment type="caution">
    <text evidence="2">The sequence shown here is derived from an EMBL/GenBank/DDBJ whole genome shotgun (WGS) entry which is preliminary data.</text>
</comment>
<sequence length="81" mass="9307">SHNSKTTPGPDSNRNEYDITAKSGNKQTGPKTSNQEDIEITEKNNITEISNEEIQIDKEVNQQQDHNFTENEQVEKKRLYS</sequence>
<dbReference type="Proteomes" id="UP000789901">
    <property type="component" value="Unassembled WGS sequence"/>
</dbReference>
<evidence type="ECO:0000313" key="3">
    <source>
        <dbReference type="Proteomes" id="UP000789901"/>
    </source>
</evidence>
<evidence type="ECO:0000256" key="1">
    <source>
        <dbReference type="SAM" id="MobiDB-lite"/>
    </source>
</evidence>
<feature type="compositionally biased region" description="Basic and acidic residues" evidence="1">
    <location>
        <begin position="67"/>
        <end position="81"/>
    </location>
</feature>
<feature type="non-terminal residue" evidence="2">
    <location>
        <position position="1"/>
    </location>
</feature>
<reference evidence="2 3" key="1">
    <citation type="submission" date="2021-06" db="EMBL/GenBank/DDBJ databases">
        <authorList>
            <person name="Kallberg Y."/>
            <person name="Tangrot J."/>
            <person name="Rosling A."/>
        </authorList>
    </citation>
    <scope>NUCLEOTIDE SEQUENCE [LARGE SCALE GENOMIC DNA]</scope>
    <source>
        <strain evidence="2 3">120-4 pot B 10/14</strain>
    </source>
</reference>
<name>A0ABN7W4S4_GIGMA</name>
<accession>A0ABN7W4S4</accession>
<protein>
    <submittedName>
        <fullName evidence="2">41729_t:CDS:1</fullName>
    </submittedName>
</protein>
<gene>
    <name evidence="2" type="ORF">GMARGA_LOCUS26503</name>
</gene>
<keyword evidence="3" id="KW-1185">Reference proteome</keyword>
<evidence type="ECO:0000313" key="2">
    <source>
        <dbReference type="EMBL" id="CAG8816284.1"/>
    </source>
</evidence>
<proteinExistence type="predicted"/>
<feature type="compositionally biased region" description="Polar residues" evidence="1">
    <location>
        <begin position="22"/>
        <end position="35"/>
    </location>
</feature>
<feature type="region of interest" description="Disordered" evidence="1">
    <location>
        <begin position="1"/>
        <end position="81"/>
    </location>
</feature>
<dbReference type="EMBL" id="CAJVQB010030969">
    <property type="protein sequence ID" value="CAG8816284.1"/>
    <property type="molecule type" value="Genomic_DNA"/>
</dbReference>
<feature type="compositionally biased region" description="Low complexity" evidence="1">
    <location>
        <begin position="43"/>
        <end position="53"/>
    </location>
</feature>
<feature type="compositionally biased region" description="Polar residues" evidence="1">
    <location>
        <begin position="1"/>
        <end position="12"/>
    </location>
</feature>
<organism evidence="2 3">
    <name type="scientific">Gigaspora margarita</name>
    <dbReference type="NCBI Taxonomy" id="4874"/>
    <lineage>
        <taxon>Eukaryota</taxon>
        <taxon>Fungi</taxon>
        <taxon>Fungi incertae sedis</taxon>
        <taxon>Mucoromycota</taxon>
        <taxon>Glomeromycotina</taxon>
        <taxon>Glomeromycetes</taxon>
        <taxon>Diversisporales</taxon>
        <taxon>Gigasporaceae</taxon>
        <taxon>Gigaspora</taxon>
    </lineage>
</organism>